<dbReference type="EMBL" id="CAJNBH010000033">
    <property type="protein sequence ID" value="CAE6847632.1"/>
    <property type="molecule type" value="Genomic_DNA"/>
</dbReference>
<reference evidence="2 3" key="1">
    <citation type="submission" date="2021-02" db="EMBL/GenBank/DDBJ databases">
        <authorList>
            <person name="Vanwijnsberghe S."/>
        </authorList>
    </citation>
    <scope>NUCLEOTIDE SEQUENCE [LARGE SCALE GENOMIC DNA]</scope>
    <source>
        <strain evidence="2 3">R-69776</strain>
    </source>
</reference>
<evidence type="ECO:0000313" key="3">
    <source>
        <dbReference type="Proteomes" id="UP000673821"/>
    </source>
</evidence>
<evidence type="ECO:0000313" key="2">
    <source>
        <dbReference type="EMBL" id="CAE6847632.1"/>
    </source>
</evidence>
<sequence length="32" mass="3531">MDAKSVKLATSASKKHNAERSHRELDLPSYGC</sequence>
<name>A0ABM8T0G2_9BURK</name>
<gene>
    <name evidence="2" type="ORF">R69776_07339</name>
</gene>
<dbReference type="Proteomes" id="UP000673821">
    <property type="component" value="Unassembled WGS sequence"/>
</dbReference>
<evidence type="ECO:0000256" key="1">
    <source>
        <dbReference type="SAM" id="MobiDB-lite"/>
    </source>
</evidence>
<comment type="caution">
    <text evidence="2">The sequence shown here is derived from an EMBL/GenBank/DDBJ whole genome shotgun (WGS) entry which is preliminary data.</text>
</comment>
<accession>A0ABM8T0G2</accession>
<proteinExistence type="predicted"/>
<keyword evidence="3" id="KW-1185">Reference proteome</keyword>
<organism evidence="2 3">
    <name type="scientific">Paraburkholderia nemoris</name>
    <dbReference type="NCBI Taxonomy" id="2793076"/>
    <lineage>
        <taxon>Bacteria</taxon>
        <taxon>Pseudomonadati</taxon>
        <taxon>Pseudomonadota</taxon>
        <taxon>Betaproteobacteria</taxon>
        <taxon>Burkholderiales</taxon>
        <taxon>Burkholderiaceae</taxon>
        <taxon>Paraburkholderia</taxon>
    </lineage>
</organism>
<feature type="region of interest" description="Disordered" evidence="1">
    <location>
        <begin position="1"/>
        <end position="32"/>
    </location>
</feature>
<protein>
    <submittedName>
        <fullName evidence="2">Uncharacterized protein</fullName>
    </submittedName>
</protein>
<feature type="compositionally biased region" description="Basic and acidic residues" evidence="1">
    <location>
        <begin position="16"/>
        <end position="26"/>
    </location>
</feature>